<proteinExistence type="predicted"/>
<organism evidence="3">
    <name type="scientific">Haemonchus placei</name>
    <name type="common">Barber's pole worm</name>
    <dbReference type="NCBI Taxonomy" id="6290"/>
    <lineage>
        <taxon>Eukaryota</taxon>
        <taxon>Metazoa</taxon>
        <taxon>Ecdysozoa</taxon>
        <taxon>Nematoda</taxon>
        <taxon>Chromadorea</taxon>
        <taxon>Rhabditida</taxon>
        <taxon>Rhabditina</taxon>
        <taxon>Rhabditomorpha</taxon>
        <taxon>Strongyloidea</taxon>
        <taxon>Trichostrongylidae</taxon>
        <taxon>Haemonchus</taxon>
    </lineage>
</organism>
<protein>
    <submittedName>
        <fullName evidence="1 3">Uncharacterized protein</fullName>
    </submittedName>
</protein>
<keyword evidence="2" id="KW-1185">Reference proteome</keyword>
<dbReference type="WBParaSite" id="HPLM_0000105901-mRNA-1">
    <property type="protein sequence ID" value="HPLM_0000105901-mRNA-1"/>
    <property type="gene ID" value="HPLM_0000105901"/>
</dbReference>
<gene>
    <name evidence="1" type="ORF">HPLM_LOCUS1060</name>
</gene>
<dbReference type="OrthoDB" id="5892546at2759"/>
<dbReference type="EMBL" id="UZAF01001189">
    <property type="protein sequence ID" value="VDO07668.1"/>
    <property type="molecule type" value="Genomic_DNA"/>
</dbReference>
<name>A0A0N4VUU2_HAEPC</name>
<evidence type="ECO:0000313" key="1">
    <source>
        <dbReference type="EMBL" id="VDO07668.1"/>
    </source>
</evidence>
<evidence type="ECO:0000313" key="3">
    <source>
        <dbReference type="WBParaSite" id="HPLM_0000105901-mRNA-1"/>
    </source>
</evidence>
<sequence>MSNFRRGNRSKDISILPQTVDRQVDVAVEEIRVEVEDCVLQYPSMCSNWSVEVDEAPAGFADARPGLGGFSITASVLSFRCSFMDLCIASQIRTFADDCL</sequence>
<reference evidence="3" key="1">
    <citation type="submission" date="2017-02" db="UniProtKB">
        <authorList>
            <consortium name="WormBaseParasite"/>
        </authorList>
    </citation>
    <scope>IDENTIFICATION</scope>
</reference>
<reference evidence="1 2" key="2">
    <citation type="submission" date="2018-11" db="EMBL/GenBank/DDBJ databases">
        <authorList>
            <consortium name="Pathogen Informatics"/>
        </authorList>
    </citation>
    <scope>NUCLEOTIDE SEQUENCE [LARGE SCALE GENOMIC DNA]</scope>
    <source>
        <strain evidence="1 2">MHpl1</strain>
    </source>
</reference>
<dbReference type="Proteomes" id="UP000268014">
    <property type="component" value="Unassembled WGS sequence"/>
</dbReference>
<evidence type="ECO:0000313" key="2">
    <source>
        <dbReference type="Proteomes" id="UP000268014"/>
    </source>
</evidence>
<dbReference type="AlphaFoldDB" id="A0A0N4VUU2"/>
<accession>A0A0N4VUU2</accession>